<name>A0ABV9YU51_9PSEU</name>
<evidence type="ECO:0000313" key="1">
    <source>
        <dbReference type="EMBL" id="MFC5066353.1"/>
    </source>
</evidence>
<comment type="caution">
    <text evidence="1">The sequence shown here is derived from an EMBL/GenBank/DDBJ whole genome shotgun (WGS) entry which is preliminary data.</text>
</comment>
<proteinExistence type="predicted"/>
<dbReference type="Proteomes" id="UP001595947">
    <property type="component" value="Unassembled WGS sequence"/>
</dbReference>
<feature type="non-terminal residue" evidence="1">
    <location>
        <position position="1"/>
    </location>
</feature>
<protein>
    <submittedName>
        <fullName evidence="1">Uncharacterized protein</fullName>
    </submittedName>
</protein>
<keyword evidence="2" id="KW-1185">Reference proteome</keyword>
<reference evidence="2" key="1">
    <citation type="journal article" date="2019" name="Int. J. Syst. Evol. Microbiol.">
        <title>The Global Catalogue of Microorganisms (GCM) 10K type strain sequencing project: providing services to taxonomists for standard genome sequencing and annotation.</title>
        <authorList>
            <consortium name="The Broad Institute Genomics Platform"/>
            <consortium name="The Broad Institute Genome Sequencing Center for Infectious Disease"/>
            <person name="Wu L."/>
            <person name="Ma J."/>
        </authorList>
    </citation>
    <scope>NUCLEOTIDE SEQUENCE [LARGE SCALE GENOMIC DNA]</scope>
    <source>
        <strain evidence="2">CGMCC 4.7093</strain>
    </source>
</reference>
<dbReference type="EMBL" id="JBHSIV010000084">
    <property type="protein sequence ID" value="MFC5066353.1"/>
    <property type="molecule type" value="Genomic_DNA"/>
</dbReference>
<gene>
    <name evidence="1" type="ORF">ACFPBZ_29405</name>
</gene>
<organism evidence="1 2">
    <name type="scientific">Actinomycetospora atypica</name>
    <dbReference type="NCBI Taxonomy" id="1290095"/>
    <lineage>
        <taxon>Bacteria</taxon>
        <taxon>Bacillati</taxon>
        <taxon>Actinomycetota</taxon>
        <taxon>Actinomycetes</taxon>
        <taxon>Pseudonocardiales</taxon>
        <taxon>Pseudonocardiaceae</taxon>
        <taxon>Actinomycetospora</taxon>
    </lineage>
</organism>
<evidence type="ECO:0000313" key="2">
    <source>
        <dbReference type="Proteomes" id="UP001595947"/>
    </source>
</evidence>
<accession>A0ABV9YU51</accession>
<sequence length="245" mass="26643">AYGPLADEDPVLRAEDRTLGWRGLLLRRHSVGAWRQLWADLVAFVIKNGPVTRNDLYGWACSRVPDQTVAGLLYDLAPVVDADGHPAPAESAVPSGLGPVGANVAVLMLGAQRLPTLHGVTRTAFLGGSRSQRGVFLDPAWVGRRIEDQRDHSVRDLVRVVVDDMLAQSRRIALRKVQVTNGRLQVFSRLHERNDVYTARHHEGSGNVGLRIDQLAAIALQLGLIEDTAEQAVSARGIELLGLPA</sequence>